<dbReference type="Proteomes" id="UP000183487">
    <property type="component" value="Unassembled WGS sequence"/>
</dbReference>
<evidence type="ECO:0000313" key="7">
    <source>
        <dbReference type="Proteomes" id="UP000183487"/>
    </source>
</evidence>
<dbReference type="PANTHER" id="PTHR30146:SF138">
    <property type="entry name" value="TRANSCRIPTIONAL REGULATORY PROTEIN"/>
    <property type="match status" value="1"/>
</dbReference>
<dbReference type="InterPro" id="IPR046335">
    <property type="entry name" value="LacI/GalR-like_sensor"/>
</dbReference>
<dbReference type="PROSITE" id="PS50932">
    <property type="entry name" value="HTH_LACI_2"/>
    <property type="match status" value="1"/>
</dbReference>
<dbReference type="CDD" id="cd06273">
    <property type="entry name" value="PBP1_LacI-like"/>
    <property type="match status" value="1"/>
</dbReference>
<dbReference type="EMBL" id="FNKP01000003">
    <property type="protein sequence ID" value="SDR48867.1"/>
    <property type="molecule type" value="Genomic_DNA"/>
</dbReference>
<dbReference type="Pfam" id="PF13377">
    <property type="entry name" value="Peripla_BP_3"/>
    <property type="match status" value="1"/>
</dbReference>
<evidence type="ECO:0000259" key="5">
    <source>
        <dbReference type="PROSITE" id="PS50932"/>
    </source>
</evidence>
<proteinExistence type="predicted"/>
<gene>
    <name evidence="6" type="ORF">SAMN05443245_6292</name>
</gene>
<feature type="domain" description="HTH lacI-type" evidence="5">
    <location>
        <begin position="16"/>
        <end position="70"/>
    </location>
</feature>
<evidence type="ECO:0000256" key="2">
    <source>
        <dbReference type="ARBA" id="ARBA00023125"/>
    </source>
</evidence>
<evidence type="ECO:0000256" key="3">
    <source>
        <dbReference type="ARBA" id="ARBA00023163"/>
    </source>
</evidence>
<organism evidence="6 7">
    <name type="scientific">Paraburkholderia fungorum</name>
    <dbReference type="NCBI Taxonomy" id="134537"/>
    <lineage>
        <taxon>Bacteria</taxon>
        <taxon>Pseudomonadati</taxon>
        <taxon>Pseudomonadota</taxon>
        <taxon>Betaproteobacteria</taxon>
        <taxon>Burkholderiales</taxon>
        <taxon>Burkholderiaceae</taxon>
        <taxon>Paraburkholderia</taxon>
    </lineage>
</organism>
<dbReference type="OrthoDB" id="8770688at2"/>
<dbReference type="SUPFAM" id="SSF53822">
    <property type="entry name" value="Periplasmic binding protein-like I"/>
    <property type="match status" value="1"/>
</dbReference>
<protein>
    <submittedName>
        <fullName evidence="6">Transcriptional regulator, LacI family</fullName>
    </submittedName>
</protein>
<dbReference type="PROSITE" id="PS00356">
    <property type="entry name" value="HTH_LACI_1"/>
    <property type="match status" value="1"/>
</dbReference>
<dbReference type="GO" id="GO:0000976">
    <property type="term" value="F:transcription cis-regulatory region binding"/>
    <property type="evidence" value="ECO:0007669"/>
    <property type="project" value="TreeGrafter"/>
</dbReference>
<dbReference type="InterPro" id="IPR010982">
    <property type="entry name" value="Lambda_DNA-bd_dom_sf"/>
</dbReference>
<dbReference type="RefSeq" id="WP_074771512.1">
    <property type="nucleotide sequence ID" value="NZ_FNKP01000003.1"/>
</dbReference>
<feature type="region of interest" description="Disordered" evidence="4">
    <location>
        <begin position="340"/>
        <end position="364"/>
    </location>
</feature>
<dbReference type="GO" id="GO:0003700">
    <property type="term" value="F:DNA-binding transcription factor activity"/>
    <property type="evidence" value="ECO:0007669"/>
    <property type="project" value="TreeGrafter"/>
</dbReference>
<keyword evidence="7" id="KW-1185">Reference proteome</keyword>
<dbReference type="InterPro" id="IPR000843">
    <property type="entry name" value="HTH_LacI"/>
</dbReference>
<dbReference type="PANTHER" id="PTHR30146">
    <property type="entry name" value="LACI-RELATED TRANSCRIPTIONAL REPRESSOR"/>
    <property type="match status" value="1"/>
</dbReference>
<evidence type="ECO:0000256" key="4">
    <source>
        <dbReference type="SAM" id="MobiDB-lite"/>
    </source>
</evidence>
<keyword evidence="1" id="KW-0805">Transcription regulation</keyword>
<dbReference type="Gene3D" id="3.40.50.2300">
    <property type="match status" value="2"/>
</dbReference>
<dbReference type="Pfam" id="PF00356">
    <property type="entry name" value="LacI"/>
    <property type="match status" value="1"/>
</dbReference>
<dbReference type="SUPFAM" id="SSF47413">
    <property type="entry name" value="lambda repressor-like DNA-binding domains"/>
    <property type="match status" value="1"/>
</dbReference>
<evidence type="ECO:0000313" key="6">
    <source>
        <dbReference type="EMBL" id="SDR48867.1"/>
    </source>
</evidence>
<name>A0A1H1JHE2_9BURK</name>
<dbReference type="CDD" id="cd01392">
    <property type="entry name" value="HTH_LacI"/>
    <property type="match status" value="1"/>
</dbReference>
<dbReference type="AlphaFoldDB" id="A0A1H1JHE2"/>
<sequence length="364" mass="39223">MATESDQPQSEGRLRVSVGDVARLAGVSTATVSRVLNRPEAVRADKREAVREACKALGYVMNGAARALSLNRTFTVGAVVPTIETQTFSRSLNAFQRRLHDAGYTLLLASSDFDPTVEMEGVTKLLGHGVDALLVVGRTHDPKMWERIDQHRVPCIQILAIDPERPSIGYDNMAIGHLIADHLVQLGHADIGVIVGTPPTNDRVTERIRGIRKRLAGSGHQLPRERIIDDAFTLNEARQAAIKMLSNASDRPTAIVCGNDQLAFGVLLAASAKGLRVPEDLSIVGFNNYDFAAHLSPPLTTVSVGLAQLGEQAADYLLRCLDNVPHPPGTPRIETALIVRSSTGPAPARSATKRRPKATRPTTA</sequence>
<reference evidence="7" key="1">
    <citation type="submission" date="2016-10" db="EMBL/GenBank/DDBJ databases">
        <authorList>
            <person name="Varghese N."/>
        </authorList>
    </citation>
    <scope>NUCLEOTIDE SEQUENCE [LARGE SCALE GENOMIC DNA]</scope>
    <source>
        <strain evidence="7">GAS106B</strain>
    </source>
</reference>
<dbReference type="PRINTS" id="PR00036">
    <property type="entry name" value="HTHLACI"/>
</dbReference>
<accession>A0A1H1JHE2</accession>
<keyword evidence="2" id="KW-0238">DNA-binding</keyword>
<dbReference type="InterPro" id="IPR028082">
    <property type="entry name" value="Peripla_BP_I"/>
</dbReference>
<dbReference type="Gene3D" id="1.10.260.40">
    <property type="entry name" value="lambda repressor-like DNA-binding domains"/>
    <property type="match status" value="1"/>
</dbReference>
<keyword evidence="3" id="KW-0804">Transcription</keyword>
<dbReference type="SMART" id="SM00354">
    <property type="entry name" value="HTH_LACI"/>
    <property type="match status" value="1"/>
</dbReference>
<evidence type="ECO:0000256" key="1">
    <source>
        <dbReference type="ARBA" id="ARBA00023015"/>
    </source>
</evidence>